<dbReference type="InterPro" id="IPR019282">
    <property type="entry name" value="Glycoamylase-like_cons_dom"/>
</dbReference>
<accession>K6YXV6</accession>
<dbReference type="Pfam" id="PF10091">
    <property type="entry name" value="Glycoamylase"/>
    <property type="match status" value="1"/>
</dbReference>
<dbReference type="EMBL" id="BAEO01000062">
    <property type="protein sequence ID" value="GAC21588.1"/>
    <property type="molecule type" value="Genomic_DNA"/>
</dbReference>
<dbReference type="PIRSF" id="PIRSF028431">
    <property type="entry name" value="UCP028431"/>
    <property type="match status" value="1"/>
</dbReference>
<evidence type="ECO:0000313" key="2">
    <source>
        <dbReference type="EMBL" id="GAC21588.1"/>
    </source>
</evidence>
<dbReference type="InterPro" id="IPR016883">
    <property type="entry name" value="UCP028431"/>
</dbReference>
<dbReference type="Proteomes" id="UP000006327">
    <property type="component" value="Unassembled WGS sequence"/>
</dbReference>
<dbReference type="AlphaFoldDB" id="K6YXV6"/>
<comment type="caution">
    <text evidence="2">The sequence shown here is derived from an EMBL/GenBank/DDBJ whole genome shotgun (WGS) entry which is preliminary data.</text>
</comment>
<dbReference type="STRING" id="493475.GARC_4646"/>
<evidence type="ECO:0000259" key="1">
    <source>
        <dbReference type="Pfam" id="PF10091"/>
    </source>
</evidence>
<evidence type="ECO:0000313" key="3">
    <source>
        <dbReference type="Proteomes" id="UP000006327"/>
    </source>
</evidence>
<reference evidence="2 3" key="1">
    <citation type="journal article" date="2017" name="Antonie Van Leeuwenhoek">
        <title>Rhizobium rhizosphaerae sp. nov., a novel species isolated from rice rhizosphere.</title>
        <authorList>
            <person name="Zhao J.J."/>
            <person name="Zhang J."/>
            <person name="Zhang R.J."/>
            <person name="Zhang C.W."/>
            <person name="Yin H.Q."/>
            <person name="Zhang X.X."/>
        </authorList>
    </citation>
    <scope>NUCLEOTIDE SEQUENCE [LARGE SCALE GENOMIC DNA]</scope>
    <source>
        <strain evidence="2 3">BSs20135</strain>
    </source>
</reference>
<dbReference type="eggNOG" id="COG5368">
    <property type="taxonomic scope" value="Bacteria"/>
</dbReference>
<dbReference type="Gene3D" id="1.50.10.140">
    <property type="match status" value="1"/>
</dbReference>
<keyword evidence="3" id="KW-1185">Reference proteome</keyword>
<name>K6YXV6_9ALTE</name>
<organism evidence="2 3">
    <name type="scientific">Paraglaciecola arctica BSs20135</name>
    <dbReference type="NCBI Taxonomy" id="493475"/>
    <lineage>
        <taxon>Bacteria</taxon>
        <taxon>Pseudomonadati</taxon>
        <taxon>Pseudomonadota</taxon>
        <taxon>Gammaproteobacteria</taxon>
        <taxon>Alteromonadales</taxon>
        <taxon>Alteromonadaceae</taxon>
        <taxon>Paraglaciecola</taxon>
    </lineage>
</organism>
<sequence length="520" mass="59328">MIANIAAATTSPVLNGKAYDQHVELHWDTTHNKDATYKIYVSVSGKAWQLRHTTQATRILDFVGELGSNLSLKYKLTQVQSDNEVELAKISLHTHTFSDDELLEMVQAYTYRYFWPNDNTATGWAKERIPNGDGDIVTSGGTGFGILALITGAERGWATREQTVKQLLRLTDSLKTAETFHGMWAHWYKNSEVFHFSQYDDGGDIVESAFLIQGLLTARQYFSQDNQAEKRLRTEITQLWQNMEWDWYTRYELGEAENVLTWHWSKNHGWKMDHRIRGYNEALIVYILAAASPTHSVAAEVYHQGWAAGETGHKTFENGKEFYGYPLPLGPSKELGGPLFFAHYSYLALDPRGLQDRYADYWQQNKNHSLINRAYAIENSKNWQGYGEDFWGITAGDMLPDGYMAHSPGEKDTGTINPTAALSSIPYTPKESIKVLRNLYYQHGKEAFGMMGFYDAINFSVSDNAEQQVRKTYLAIDQGPIVAMIENYRSGLLWKYFMRDPDIQRGLAKLEFTVDTELAQ</sequence>
<proteinExistence type="predicted"/>
<dbReference type="OrthoDB" id="5937621at2"/>
<feature type="domain" description="Glycoamylase-like" evidence="1">
    <location>
        <begin position="274"/>
        <end position="500"/>
    </location>
</feature>
<protein>
    <recommendedName>
        <fullName evidence="1">Glycoamylase-like domain-containing protein</fullName>
    </recommendedName>
</protein>
<gene>
    <name evidence="2" type="ORF">GARC_4646</name>
</gene>